<dbReference type="Proteomes" id="UP001497744">
    <property type="component" value="Unassembled WGS sequence"/>
</dbReference>
<sequence length="942" mass="104768">MNDPSKIGETPPSISDKIPPSELPISCRIERGVALRQRHAAQLHAESPSLPGEESHGRPFRHRGVLRRQRVGHAEAHRVNHHVGAGELLVVGVEENHETGTAVEGIRRDVDGGSGESHPEERRMTQHVLQPQVSGWHDSLPILGFQEDRELLPAALDDVDLARERAPTLHMQLVDRPHLHHVASFALCPEHQVPVSALRSQQILVAGGHVLDDARQTLRRAEDARGHHSVDDKFRRNEVQRFRNPQVAAGRLQRHAYRASRGGKQGHAAAPGAGDAGEPLAALQERAVTHNSPAEDAIRPVGRLRRAHQKHGRKNTSARVLHPGIQHQTLAAHNPRWPVHHNRIGERHRNRCHRLGGGARDAGNVRRQRARARLQRLDDANVTRPQHLKYRLVRRLDHCTLRGQRARQGAVEHGQMELAAVRQHEDRRQHWLGLLVRRDFQRFRHQGPISHLGRPREVANLCADGVLALGEALQQHGAALRLVPRVLRVLHLHQRVAADGKLQPPQRRVRHGHAVGVERNGVQTVQPLHREQIKPPLQAGKRVEILKGARVSVGKVAHDYQQLRDRRLADDQRFRHLAQLAAVHNVQRTRTGVAAYEVHVLHRDGHGPRLAVKGEVLLQRPSVKQVGDALHDGHRLGKLRRGTEGQRGAVLQLDGLRVCRELHVVAGTQHNGELVAHPGVEENADALFRRGRERRVYADQNLVRRSRQQTQSSRNYMLATTVGVLLPHLAQRNLGGHGLGLHDRDKLGRIVAGVECVGPLKVGGQIALRYVSRVIHEHRVVDLLEGQSRRLRGARHRRAPPADTVVVAGNEGSAECVENHSAERLHRFSVRLDLPQGLGFVFVAQARPAAEDARGDLVAVLPLNRRSGTVRQVFLRGLVVHGNQRVDLQIGRQTTGYGVLVPELAVDAHANLLAGRLRHAVDVVHGAARSVTIIRGLNLVDE</sequence>
<dbReference type="AlphaFoldDB" id="A0AAV4LV23"/>
<organism evidence="2 3">
    <name type="scientific">Babesia caballi</name>
    <dbReference type="NCBI Taxonomy" id="5871"/>
    <lineage>
        <taxon>Eukaryota</taxon>
        <taxon>Sar</taxon>
        <taxon>Alveolata</taxon>
        <taxon>Apicomplexa</taxon>
        <taxon>Aconoidasida</taxon>
        <taxon>Piroplasmida</taxon>
        <taxon>Babesiidae</taxon>
        <taxon>Babesia</taxon>
    </lineage>
</organism>
<dbReference type="EMBL" id="BPLF01000003">
    <property type="protein sequence ID" value="GIX64018.1"/>
    <property type="molecule type" value="Genomic_DNA"/>
</dbReference>
<feature type="region of interest" description="Disordered" evidence="1">
    <location>
        <begin position="1"/>
        <end position="22"/>
    </location>
</feature>
<name>A0AAV4LV23_BABCB</name>
<proteinExistence type="predicted"/>
<keyword evidence="3" id="KW-1185">Reference proteome</keyword>
<feature type="region of interest" description="Disordered" evidence="1">
    <location>
        <begin position="38"/>
        <end position="60"/>
    </location>
</feature>
<dbReference type="RefSeq" id="XP_067716087.1">
    <property type="nucleotide sequence ID" value="XM_067859986.1"/>
</dbReference>
<gene>
    <name evidence="2" type="ORF">BcabD6B2_34530</name>
</gene>
<evidence type="ECO:0000313" key="2">
    <source>
        <dbReference type="EMBL" id="GIX64018.1"/>
    </source>
</evidence>
<accession>A0AAV4LV23</accession>
<evidence type="ECO:0000256" key="1">
    <source>
        <dbReference type="SAM" id="MobiDB-lite"/>
    </source>
</evidence>
<protein>
    <submittedName>
        <fullName evidence="2">HAMP domain-containing protein</fullName>
    </submittedName>
</protein>
<comment type="caution">
    <text evidence="2">The sequence shown here is derived from an EMBL/GenBank/DDBJ whole genome shotgun (WGS) entry which is preliminary data.</text>
</comment>
<reference evidence="2 3" key="1">
    <citation type="submission" date="2021-06" db="EMBL/GenBank/DDBJ databases">
        <title>Genome sequence of Babesia caballi.</title>
        <authorList>
            <person name="Yamagishi J."/>
            <person name="Kidaka T."/>
            <person name="Ochi A."/>
        </authorList>
    </citation>
    <scope>NUCLEOTIDE SEQUENCE [LARGE SCALE GENOMIC DNA]</scope>
    <source>
        <strain evidence="2">USDA-D6B2</strain>
    </source>
</reference>
<evidence type="ECO:0000313" key="3">
    <source>
        <dbReference type="Proteomes" id="UP001497744"/>
    </source>
</evidence>
<dbReference type="GeneID" id="94195499"/>